<keyword evidence="3 9" id="KW-0507">mRNA processing</keyword>
<keyword evidence="12" id="KW-1185">Reference proteome</keyword>
<dbReference type="InterPro" id="IPR006811">
    <property type="entry name" value="RNA_pol_II_suA"/>
</dbReference>
<comment type="subcellular location">
    <subcellularLocation>
        <location evidence="1 9">Nucleus</location>
    </subcellularLocation>
</comment>
<keyword evidence="4 9" id="KW-0378">Hydrolase</keyword>
<evidence type="ECO:0000313" key="12">
    <source>
        <dbReference type="Proteomes" id="UP001165122"/>
    </source>
</evidence>
<proteinExistence type="inferred from homology"/>
<dbReference type="GO" id="GO:0006397">
    <property type="term" value="P:mRNA processing"/>
    <property type="evidence" value="ECO:0007669"/>
    <property type="project" value="UniProtKB-KW"/>
</dbReference>
<feature type="region of interest" description="Disordered" evidence="10">
    <location>
        <begin position="1"/>
        <end position="26"/>
    </location>
</feature>
<keyword evidence="6 9" id="KW-0539">Nucleus</keyword>
<dbReference type="AlphaFoldDB" id="A0A9W7FSR9"/>
<evidence type="ECO:0000256" key="1">
    <source>
        <dbReference type="ARBA" id="ARBA00004123"/>
    </source>
</evidence>
<evidence type="ECO:0000256" key="7">
    <source>
        <dbReference type="ARBA" id="ARBA00047761"/>
    </source>
</evidence>
<keyword evidence="5 9" id="KW-0904">Protein phosphatase</keyword>
<dbReference type="OrthoDB" id="57957at2759"/>
<evidence type="ECO:0000256" key="8">
    <source>
        <dbReference type="ARBA" id="ARBA00048336"/>
    </source>
</evidence>
<reference evidence="12" key="1">
    <citation type="journal article" date="2023" name="Commun. Biol.">
        <title>Genome analysis of Parmales, the sister group of diatoms, reveals the evolutionary specialization of diatoms from phago-mixotrophs to photoautotrophs.</title>
        <authorList>
            <person name="Ban H."/>
            <person name="Sato S."/>
            <person name="Yoshikawa S."/>
            <person name="Yamada K."/>
            <person name="Nakamura Y."/>
            <person name="Ichinomiya M."/>
            <person name="Sato N."/>
            <person name="Blanc-Mathieu R."/>
            <person name="Endo H."/>
            <person name="Kuwata A."/>
            <person name="Ogata H."/>
        </authorList>
    </citation>
    <scope>NUCLEOTIDE SEQUENCE [LARGE SCALE GENOMIC DNA]</scope>
    <source>
        <strain evidence="12">NIES 3700</strain>
    </source>
</reference>
<dbReference type="GO" id="GO:0005634">
    <property type="term" value="C:nucleus"/>
    <property type="evidence" value="ECO:0007669"/>
    <property type="project" value="UniProtKB-SubCell"/>
</dbReference>
<dbReference type="Gene3D" id="3.40.50.2300">
    <property type="match status" value="2"/>
</dbReference>
<accession>A0A9W7FSR9</accession>
<comment type="function">
    <text evidence="9">Protein phosphatase that catalyzes the dephosphorylation of the C-terminal domain of RNA polymerase II. Plays a role in RNA processing and termination.</text>
</comment>
<sequence>MAFSLPPRPSTPPGPRPPQNVTPPPSRWTYATVCSSNINRSMESHNLLSQLHLPTTSYGTGSQVRLPGKTSMEPKIFKFGTPYEEMYDTLVAEDISYFTQNGIIPLCIRGASIKTSPTRWQDTDVSVIRSHDVVVCFEERIFDAVIEDLQLREPGDDFKPVFVICLDTKDNPTESKKMGRKCCELCWRLERIEDLSEGLGDVIEEFGEEMGKITEVKVLYQVCYL</sequence>
<dbReference type="EMBL" id="BRXW01000297">
    <property type="protein sequence ID" value="GMI17578.1"/>
    <property type="molecule type" value="Genomic_DNA"/>
</dbReference>
<protein>
    <recommendedName>
        <fullName evidence="9">RNA polymerase II subunit A C-terminal domain phosphatase SSU72</fullName>
        <shortName evidence="9">CTD phosphatase SSU72</shortName>
        <ecNumber evidence="9">3.1.3.16</ecNumber>
    </recommendedName>
</protein>
<dbReference type="PANTHER" id="PTHR20383">
    <property type="entry name" value="RNA POLYMERASE II SUBUNIT A C-TERMINAL DOMAIN PHOSPHATASE"/>
    <property type="match status" value="1"/>
</dbReference>
<comment type="similarity">
    <text evidence="2 9">Belongs to the SSU72 phosphatase family.</text>
</comment>
<evidence type="ECO:0000256" key="4">
    <source>
        <dbReference type="ARBA" id="ARBA00022801"/>
    </source>
</evidence>
<gene>
    <name evidence="11" type="ORF">TrLO_g3922</name>
</gene>
<name>A0A9W7FSR9_9STRA</name>
<comment type="catalytic activity">
    <reaction evidence="7 9">
        <text>O-phospho-L-seryl-[protein] + H2O = L-seryl-[protein] + phosphate</text>
        <dbReference type="Rhea" id="RHEA:20629"/>
        <dbReference type="Rhea" id="RHEA-COMP:9863"/>
        <dbReference type="Rhea" id="RHEA-COMP:11604"/>
        <dbReference type="ChEBI" id="CHEBI:15377"/>
        <dbReference type="ChEBI" id="CHEBI:29999"/>
        <dbReference type="ChEBI" id="CHEBI:43474"/>
        <dbReference type="ChEBI" id="CHEBI:83421"/>
        <dbReference type="EC" id="3.1.3.16"/>
    </reaction>
</comment>
<evidence type="ECO:0000256" key="9">
    <source>
        <dbReference type="RuleBase" id="RU369031"/>
    </source>
</evidence>
<dbReference type="Proteomes" id="UP001165122">
    <property type="component" value="Unassembled WGS sequence"/>
</dbReference>
<evidence type="ECO:0000256" key="5">
    <source>
        <dbReference type="ARBA" id="ARBA00022912"/>
    </source>
</evidence>
<evidence type="ECO:0000256" key="10">
    <source>
        <dbReference type="SAM" id="MobiDB-lite"/>
    </source>
</evidence>
<evidence type="ECO:0000256" key="6">
    <source>
        <dbReference type="ARBA" id="ARBA00023242"/>
    </source>
</evidence>
<comment type="caution">
    <text evidence="11">The sequence shown here is derived from an EMBL/GenBank/DDBJ whole genome shotgun (WGS) entry which is preliminary data.</text>
</comment>
<evidence type="ECO:0000313" key="11">
    <source>
        <dbReference type="EMBL" id="GMI17578.1"/>
    </source>
</evidence>
<comment type="catalytic activity">
    <reaction evidence="8 9">
        <text>O-phospho-L-threonyl-[protein] + H2O = L-threonyl-[protein] + phosphate</text>
        <dbReference type="Rhea" id="RHEA:47004"/>
        <dbReference type="Rhea" id="RHEA-COMP:11060"/>
        <dbReference type="Rhea" id="RHEA-COMP:11605"/>
        <dbReference type="ChEBI" id="CHEBI:15377"/>
        <dbReference type="ChEBI" id="CHEBI:30013"/>
        <dbReference type="ChEBI" id="CHEBI:43474"/>
        <dbReference type="ChEBI" id="CHEBI:61977"/>
        <dbReference type="EC" id="3.1.3.16"/>
    </reaction>
</comment>
<dbReference type="EC" id="3.1.3.16" evidence="9"/>
<dbReference type="Pfam" id="PF04722">
    <property type="entry name" value="Ssu72"/>
    <property type="match status" value="1"/>
</dbReference>
<evidence type="ECO:0000256" key="3">
    <source>
        <dbReference type="ARBA" id="ARBA00022664"/>
    </source>
</evidence>
<dbReference type="GO" id="GO:0004722">
    <property type="term" value="F:protein serine/threonine phosphatase activity"/>
    <property type="evidence" value="ECO:0007669"/>
    <property type="project" value="UniProtKB-UniRule"/>
</dbReference>
<organism evidence="11 12">
    <name type="scientific">Triparma laevis f. longispina</name>
    <dbReference type="NCBI Taxonomy" id="1714387"/>
    <lineage>
        <taxon>Eukaryota</taxon>
        <taxon>Sar</taxon>
        <taxon>Stramenopiles</taxon>
        <taxon>Ochrophyta</taxon>
        <taxon>Bolidophyceae</taxon>
        <taxon>Parmales</taxon>
        <taxon>Triparmaceae</taxon>
        <taxon>Triparma</taxon>
    </lineage>
</organism>
<evidence type="ECO:0000256" key="2">
    <source>
        <dbReference type="ARBA" id="ARBA00008978"/>
    </source>
</evidence>